<dbReference type="EMBL" id="LNQE01001066">
    <property type="protein sequence ID" value="KUG21394.1"/>
    <property type="molecule type" value="Genomic_DNA"/>
</dbReference>
<accession>A0A0W8FL04</accession>
<name>A0A0W8FL04_9ZZZZ</name>
<evidence type="ECO:0000313" key="1">
    <source>
        <dbReference type="EMBL" id="KUG21394.1"/>
    </source>
</evidence>
<protein>
    <submittedName>
        <fullName evidence="1">Uncharacterized protein</fullName>
    </submittedName>
</protein>
<sequence>MKILDAAQISRIRFSLTIPVYWTVGTIAMGGDRGGGLPLPARCLPRMKRRGVAVYGGAKN</sequence>
<organism evidence="1">
    <name type="scientific">hydrocarbon metagenome</name>
    <dbReference type="NCBI Taxonomy" id="938273"/>
    <lineage>
        <taxon>unclassified sequences</taxon>
        <taxon>metagenomes</taxon>
        <taxon>ecological metagenomes</taxon>
    </lineage>
</organism>
<reference evidence="1" key="1">
    <citation type="journal article" date="2015" name="Proc. Natl. Acad. Sci. U.S.A.">
        <title>Networks of energetic and metabolic interactions define dynamics in microbial communities.</title>
        <authorList>
            <person name="Embree M."/>
            <person name="Liu J.K."/>
            <person name="Al-Bassam M.M."/>
            <person name="Zengler K."/>
        </authorList>
    </citation>
    <scope>NUCLEOTIDE SEQUENCE</scope>
</reference>
<proteinExistence type="predicted"/>
<dbReference type="AlphaFoldDB" id="A0A0W8FL04"/>
<gene>
    <name evidence="1" type="ORF">ASZ90_008849</name>
</gene>
<comment type="caution">
    <text evidence="1">The sequence shown here is derived from an EMBL/GenBank/DDBJ whole genome shotgun (WGS) entry which is preliminary data.</text>
</comment>